<dbReference type="EMBL" id="JAKREW010000005">
    <property type="protein sequence ID" value="MCG7504962.1"/>
    <property type="molecule type" value="Genomic_DNA"/>
</dbReference>
<dbReference type="RefSeq" id="WP_239363386.1">
    <property type="nucleotide sequence ID" value="NZ_JAKREW010000005.1"/>
</dbReference>
<gene>
    <name evidence="1" type="ORF">L4923_08000</name>
</gene>
<sequence>MNRLQFVVPVRLSRGPGHPIQEIEGVAEAIAFLREWPAGRRGPVFNCAMNCCLAAEAGQISTDDARRSFAGFIRISGMLVDERIGHYVVDHSHERPMRRSA</sequence>
<organism evidence="1 2">
    <name type="scientific">Mesorhizobium retamae</name>
    <dbReference type="NCBI Taxonomy" id="2912854"/>
    <lineage>
        <taxon>Bacteria</taxon>
        <taxon>Pseudomonadati</taxon>
        <taxon>Pseudomonadota</taxon>
        <taxon>Alphaproteobacteria</taxon>
        <taxon>Hyphomicrobiales</taxon>
        <taxon>Phyllobacteriaceae</taxon>
        <taxon>Mesorhizobium</taxon>
    </lineage>
</organism>
<dbReference type="InterPro" id="IPR010385">
    <property type="entry name" value="DUF982"/>
</dbReference>
<keyword evidence="2" id="KW-1185">Reference proteome</keyword>
<name>A0ABS9QC17_9HYPH</name>
<protein>
    <submittedName>
        <fullName evidence="1">DUF982 domain-containing protein</fullName>
    </submittedName>
</protein>
<dbReference type="Proteomes" id="UP001201701">
    <property type="component" value="Unassembled WGS sequence"/>
</dbReference>
<comment type="caution">
    <text evidence="1">The sequence shown here is derived from an EMBL/GenBank/DDBJ whole genome shotgun (WGS) entry which is preliminary data.</text>
</comment>
<reference evidence="1 2" key="1">
    <citation type="submission" date="2022-02" db="EMBL/GenBank/DDBJ databases">
        <title>Draft genome sequence of Mezorhizobium retamae strain IRAMC:0171 isolated from Retama raetam nodules.</title>
        <authorList>
            <person name="Bengaied R."/>
            <person name="Sbissi I."/>
            <person name="Huber K."/>
            <person name="Ghodbane F."/>
            <person name="Nouioui I."/>
            <person name="Tarhouni M."/>
            <person name="Gtari M."/>
        </authorList>
    </citation>
    <scope>NUCLEOTIDE SEQUENCE [LARGE SCALE GENOMIC DNA]</scope>
    <source>
        <strain evidence="1 2">IRAMC:0171</strain>
    </source>
</reference>
<dbReference type="Gene3D" id="6.10.250.730">
    <property type="match status" value="1"/>
</dbReference>
<evidence type="ECO:0000313" key="1">
    <source>
        <dbReference type="EMBL" id="MCG7504962.1"/>
    </source>
</evidence>
<evidence type="ECO:0000313" key="2">
    <source>
        <dbReference type="Proteomes" id="UP001201701"/>
    </source>
</evidence>
<dbReference type="Pfam" id="PF06169">
    <property type="entry name" value="DUF982"/>
    <property type="match status" value="1"/>
</dbReference>
<accession>A0ABS9QC17</accession>
<proteinExistence type="predicted"/>